<feature type="domain" description="MRH" evidence="19">
    <location>
        <begin position="31"/>
        <end position="243"/>
    </location>
</feature>
<evidence type="ECO:0000256" key="17">
    <source>
        <dbReference type="ARBA" id="ARBA00023329"/>
    </source>
</evidence>
<keyword evidence="14" id="KW-0496">Mitochondrion</keyword>
<keyword evidence="15 18" id="KW-0472">Membrane</keyword>
<evidence type="ECO:0000256" key="3">
    <source>
        <dbReference type="ARBA" id="ARBA00004472"/>
    </source>
</evidence>
<evidence type="ECO:0000256" key="14">
    <source>
        <dbReference type="ARBA" id="ARBA00023128"/>
    </source>
</evidence>
<evidence type="ECO:0000256" key="6">
    <source>
        <dbReference type="ARBA" id="ARBA00013776"/>
    </source>
</evidence>
<keyword evidence="10" id="KW-0653">Protein transport</keyword>
<gene>
    <name evidence="20" type="ORF">BT63DRAFT_65119</name>
</gene>
<evidence type="ECO:0000256" key="7">
    <source>
        <dbReference type="ARBA" id="ARBA00022448"/>
    </source>
</evidence>
<evidence type="ECO:0000256" key="9">
    <source>
        <dbReference type="ARBA" id="ARBA00022729"/>
    </source>
</evidence>
<keyword evidence="12" id="KW-0072">Autophagy</keyword>
<dbReference type="PANTHER" id="PTHR15071">
    <property type="entry name" value="MANNOSE-6-PHOSPHATE RECEPTOR FAMILY MEMBER"/>
    <property type="match status" value="1"/>
</dbReference>
<evidence type="ECO:0000256" key="16">
    <source>
        <dbReference type="ARBA" id="ARBA00023157"/>
    </source>
</evidence>
<evidence type="ECO:0000256" key="18">
    <source>
        <dbReference type="SAM" id="Phobius"/>
    </source>
</evidence>
<protein>
    <recommendedName>
        <fullName evidence="6">Autophagy-related protein 27</fullName>
    </recommendedName>
</protein>
<keyword evidence="17" id="KW-0968">Cytoplasmic vesicle</keyword>
<keyword evidence="21" id="KW-1185">Reference proteome</keyword>
<sequence length="325" mass="36046">MSSTTSSTQRPTWRTIALILGLASPVFGLGWNCKDIMDAGVHWNLGKLGGKHSVSWQDIQEGQPTASNWTFSLNLCDNLGKEKDVDEKHQCPTNTNICAVERDFDPDKPNEGNATVRKWVAIAGEFSMNTGVHLEVKPTRLKTAGSHADAQREGLRLEMTGGRDPLSSPKGIQQKAVIELVCNKKMTGWEPKEQPKVKSESLAKRDDEIAEALKVVSYGEEDVRGEIWGILRLDWQSQYACEDAADIPQDPSTSWGFFTWFIIILFLSIAAYIIFGSWLNYTRYGARGLDLLPHSDTIRDIPYIVKDILRKAQGSGGSRGGYSAV</sequence>
<accession>A0A6A6TZA4</accession>
<evidence type="ECO:0000256" key="11">
    <source>
        <dbReference type="ARBA" id="ARBA00022989"/>
    </source>
</evidence>
<evidence type="ECO:0000256" key="15">
    <source>
        <dbReference type="ARBA" id="ARBA00023136"/>
    </source>
</evidence>
<feature type="transmembrane region" description="Helical" evidence="18">
    <location>
        <begin position="257"/>
        <end position="279"/>
    </location>
</feature>
<dbReference type="InterPro" id="IPR044865">
    <property type="entry name" value="MRH_dom"/>
</dbReference>
<comment type="subcellular location">
    <subcellularLocation>
        <location evidence="2">Cytoplasmic vesicle membrane</location>
        <topology evidence="2">Single-pass type I membrane protein</topology>
    </subcellularLocation>
    <subcellularLocation>
        <location evidence="4">Golgi apparatus membrane</location>
        <topology evidence="4">Single-pass type I membrane protein</topology>
    </subcellularLocation>
    <subcellularLocation>
        <location evidence="1">Mitochondrion membrane</location>
        <topology evidence="1">Single-pass membrane protein</topology>
    </subcellularLocation>
    <subcellularLocation>
        <location evidence="3">Preautophagosomal structure membrane</location>
        <topology evidence="3">Single-pass type I membrane protein</topology>
    </subcellularLocation>
</comment>
<evidence type="ECO:0000259" key="19">
    <source>
        <dbReference type="PROSITE" id="PS51914"/>
    </source>
</evidence>
<keyword evidence="9" id="KW-0732">Signal</keyword>
<dbReference type="GO" id="GO:0015031">
    <property type="term" value="P:protein transport"/>
    <property type="evidence" value="ECO:0007669"/>
    <property type="project" value="UniProtKB-KW"/>
</dbReference>
<evidence type="ECO:0000313" key="20">
    <source>
        <dbReference type="EMBL" id="KAF2665405.1"/>
    </source>
</evidence>
<dbReference type="GO" id="GO:0030659">
    <property type="term" value="C:cytoplasmic vesicle membrane"/>
    <property type="evidence" value="ECO:0007669"/>
    <property type="project" value="UniProtKB-SubCell"/>
</dbReference>
<proteinExistence type="inferred from homology"/>
<keyword evidence="7" id="KW-0813">Transport</keyword>
<dbReference type="GO" id="GO:0006914">
    <property type="term" value="P:autophagy"/>
    <property type="evidence" value="ECO:0007669"/>
    <property type="project" value="UniProtKB-KW"/>
</dbReference>
<evidence type="ECO:0000256" key="2">
    <source>
        <dbReference type="ARBA" id="ARBA00004358"/>
    </source>
</evidence>
<dbReference type="InterPro" id="IPR018939">
    <property type="entry name" value="Autophagy-rel_prot_27"/>
</dbReference>
<evidence type="ECO:0000256" key="10">
    <source>
        <dbReference type="ARBA" id="ARBA00022927"/>
    </source>
</evidence>
<reference evidence="20" key="1">
    <citation type="journal article" date="2020" name="Stud. Mycol.">
        <title>101 Dothideomycetes genomes: a test case for predicting lifestyles and emergence of pathogens.</title>
        <authorList>
            <person name="Haridas S."/>
            <person name="Albert R."/>
            <person name="Binder M."/>
            <person name="Bloem J."/>
            <person name="Labutti K."/>
            <person name="Salamov A."/>
            <person name="Andreopoulos B."/>
            <person name="Baker S."/>
            <person name="Barry K."/>
            <person name="Bills G."/>
            <person name="Bluhm B."/>
            <person name="Cannon C."/>
            <person name="Castanera R."/>
            <person name="Culley D."/>
            <person name="Daum C."/>
            <person name="Ezra D."/>
            <person name="Gonzalez J."/>
            <person name="Henrissat B."/>
            <person name="Kuo A."/>
            <person name="Liang C."/>
            <person name="Lipzen A."/>
            <person name="Lutzoni F."/>
            <person name="Magnuson J."/>
            <person name="Mondo S."/>
            <person name="Nolan M."/>
            <person name="Ohm R."/>
            <person name="Pangilinan J."/>
            <person name="Park H.-J."/>
            <person name="Ramirez L."/>
            <person name="Alfaro M."/>
            <person name="Sun H."/>
            <person name="Tritt A."/>
            <person name="Yoshinaga Y."/>
            <person name="Zwiers L.-H."/>
            <person name="Turgeon B."/>
            <person name="Goodwin S."/>
            <person name="Spatafora J."/>
            <person name="Crous P."/>
            <person name="Grigoriev I."/>
        </authorList>
    </citation>
    <scope>NUCLEOTIDE SEQUENCE</scope>
    <source>
        <strain evidence="20">CBS 115976</strain>
    </source>
</reference>
<evidence type="ECO:0000256" key="4">
    <source>
        <dbReference type="ARBA" id="ARBA00004614"/>
    </source>
</evidence>
<evidence type="ECO:0000256" key="5">
    <source>
        <dbReference type="ARBA" id="ARBA00005363"/>
    </source>
</evidence>
<evidence type="ECO:0000256" key="1">
    <source>
        <dbReference type="ARBA" id="ARBA00004304"/>
    </source>
</evidence>
<dbReference type="Gene3D" id="2.70.130.10">
    <property type="entry name" value="Mannose-6-phosphate receptor binding domain"/>
    <property type="match status" value="1"/>
</dbReference>
<evidence type="ECO:0000256" key="13">
    <source>
        <dbReference type="ARBA" id="ARBA00023034"/>
    </source>
</evidence>
<dbReference type="OrthoDB" id="29460at2759"/>
<evidence type="ECO:0000313" key="21">
    <source>
        <dbReference type="Proteomes" id="UP000799302"/>
    </source>
</evidence>
<keyword evidence="8 18" id="KW-0812">Transmembrane</keyword>
<dbReference type="PANTHER" id="PTHR15071:SF13">
    <property type="entry name" value="AUTOPHAGY-RELATED PROTEIN 27"/>
    <property type="match status" value="1"/>
</dbReference>
<dbReference type="InterPro" id="IPR009011">
    <property type="entry name" value="Man6P_isomerase_rcpt-bd_dom_sf"/>
</dbReference>
<dbReference type="GO" id="GO:0031966">
    <property type="term" value="C:mitochondrial membrane"/>
    <property type="evidence" value="ECO:0007669"/>
    <property type="project" value="UniProtKB-SubCell"/>
</dbReference>
<evidence type="ECO:0000256" key="8">
    <source>
        <dbReference type="ARBA" id="ARBA00022692"/>
    </source>
</evidence>
<evidence type="ECO:0000256" key="12">
    <source>
        <dbReference type="ARBA" id="ARBA00023006"/>
    </source>
</evidence>
<dbReference type="GO" id="GO:0000139">
    <property type="term" value="C:Golgi membrane"/>
    <property type="evidence" value="ECO:0007669"/>
    <property type="project" value="UniProtKB-SubCell"/>
</dbReference>
<dbReference type="Proteomes" id="UP000799302">
    <property type="component" value="Unassembled WGS sequence"/>
</dbReference>
<keyword evidence="11 18" id="KW-1133">Transmembrane helix</keyword>
<dbReference type="EMBL" id="MU004240">
    <property type="protein sequence ID" value="KAF2665405.1"/>
    <property type="molecule type" value="Genomic_DNA"/>
</dbReference>
<name>A0A6A6TZA4_9PEZI</name>
<dbReference type="PROSITE" id="PS51914">
    <property type="entry name" value="MRH"/>
    <property type="match status" value="1"/>
</dbReference>
<dbReference type="SUPFAM" id="SSF50911">
    <property type="entry name" value="Mannose 6-phosphate receptor domain"/>
    <property type="match status" value="1"/>
</dbReference>
<keyword evidence="13" id="KW-0333">Golgi apparatus</keyword>
<dbReference type="GO" id="GO:0034045">
    <property type="term" value="C:phagophore assembly site membrane"/>
    <property type="evidence" value="ECO:0007669"/>
    <property type="project" value="UniProtKB-SubCell"/>
</dbReference>
<organism evidence="20 21">
    <name type="scientific">Microthyrium microscopicum</name>
    <dbReference type="NCBI Taxonomy" id="703497"/>
    <lineage>
        <taxon>Eukaryota</taxon>
        <taxon>Fungi</taxon>
        <taxon>Dikarya</taxon>
        <taxon>Ascomycota</taxon>
        <taxon>Pezizomycotina</taxon>
        <taxon>Dothideomycetes</taxon>
        <taxon>Dothideomycetes incertae sedis</taxon>
        <taxon>Microthyriales</taxon>
        <taxon>Microthyriaceae</taxon>
        <taxon>Microthyrium</taxon>
    </lineage>
</organism>
<keyword evidence="16" id="KW-1015">Disulfide bond</keyword>
<dbReference type="Pfam" id="PF09451">
    <property type="entry name" value="ATG27"/>
    <property type="match status" value="1"/>
</dbReference>
<comment type="similarity">
    <text evidence="5">Belongs to the ATG27 family.</text>
</comment>
<dbReference type="AlphaFoldDB" id="A0A6A6TZA4"/>